<keyword evidence="3" id="KW-1185">Reference proteome</keyword>
<dbReference type="Pfam" id="PF16868">
    <property type="entry name" value="NMT1_3"/>
    <property type="match status" value="1"/>
</dbReference>
<evidence type="ECO:0000313" key="3">
    <source>
        <dbReference type="Proteomes" id="UP000567795"/>
    </source>
</evidence>
<dbReference type="PANTHER" id="PTHR42941">
    <property type="entry name" value="SLL1037 PROTEIN"/>
    <property type="match status" value="1"/>
</dbReference>
<protein>
    <recommendedName>
        <fullName evidence="4">TAXI family TRAP transporter solute-binding subunit</fullName>
    </recommendedName>
</protein>
<name>A0A852ZQD3_9ACTN</name>
<dbReference type="NCBIfam" id="TIGR02122">
    <property type="entry name" value="TRAP_TAXI"/>
    <property type="match status" value="1"/>
</dbReference>
<feature type="compositionally biased region" description="Gly residues" evidence="1">
    <location>
        <begin position="1"/>
        <end position="10"/>
    </location>
</feature>
<comment type="caution">
    <text evidence="2">The sequence shown here is derived from an EMBL/GenBank/DDBJ whole genome shotgun (WGS) entry which is preliminary data.</text>
</comment>
<proteinExistence type="predicted"/>
<sequence length="373" mass="39815">MAESGGGAGRGAHDGRERDGAAGRRPSRRAVLRWGGAAGLAGATAVGAWQLSALAAGGGPSGRLRFTTGVPTGVYHMYAEQLLKAFRHDLPDVRVELAPSQGSVENLRRLATGEADLGFVAADAVADYCGEGQDRLRAVARLYDDYIQLVVPRNSPVRTIWDLRGLRVGIGQPKSGVELVTRRLLKAAELVPDVDFEAVAVSIDRAPALLRGDGADAAERLDAFFWSGGLPTRAVSELVEPSVEGVRPFPVRLVPLDGLAETLHQLPAPADACHAQPLRAYRVSTVPAGTYRVRGSREVPAAVPTIAVPNLLVCNEGLERRLAEAATRVVMDSRDRIGEEVHSAQLVDLRTAIYTHPLALHTGAQDYYRSVKP</sequence>
<dbReference type="PROSITE" id="PS51318">
    <property type="entry name" value="TAT"/>
    <property type="match status" value="1"/>
</dbReference>
<gene>
    <name evidence="2" type="ORF">FHU37_000027</name>
</gene>
<organism evidence="2 3">
    <name type="scientific">Allostreptomyces psammosilenae</name>
    <dbReference type="NCBI Taxonomy" id="1892865"/>
    <lineage>
        <taxon>Bacteria</taxon>
        <taxon>Bacillati</taxon>
        <taxon>Actinomycetota</taxon>
        <taxon>Actinomycetes</taxon>
        <taxon>Kitasatosporales</taxon>
        <taxon>Streptomycetaceae</taxon>
        <taxon>Allostreptomyces</taxon>
    </lineage>
</organism>
<accession>A0A852ZQD3</accession>
<feature type="compositionally biased region" description="Basic and acidic residues" evidence="1">
    <location>
        <begin position="11"/>
        <end position="22"/>
    </location>
</feature>
<dbReference type="InterPro" id="IPR006311">
    <property type="entry name" value="TAT_signal"/>
</dbReference>
<evidence type="ECO:0008006" key="4">
    <source>
        <dbReference type="Google" id="ProtNLM"/>
    </source>
</evidence>
<dbReference type="SUPFAM" id="SSF53850">
    <property type="entry name" value="Periplasmic binding protein-like II"/>
    <property type="match status" value="1"/>
</dbReference>
<dbReference type="Gene3D" id="3.40.190.10">
    <property type="entry name" value="Periplasmic binding protein-like II"/>
    <property type="match status" value="2"/>
</dbReference>
<dbReference type="EMBL" id="JACBZD010000001">
    <property type="protein sequence ID" value="NYI03084.1"/>
    <property type="molecule type" value="Genomic_DNA"/>
</dbReference>
<dbReference type="AlphaFoldDB" id="A0A852ZQD3"/>
<dbReference type="InterPro" id="IPR011852">
    <property type="entry name" value="TRAP_TAXI"/>
</dbReference>
<evidence type="ECO:0000313" key="2">
    <source>
        <dbReference type="EMBL" id="NYI03084.1"/>
    </source>
</evidence>
<feature type="region of interest" description="Disordered" evidence="1">
    <location>
        <begin position="1"/>
        <end position="27"/>
    </location>
</feature>
<dbReference type="Proteomes" id="UP000567795">
    <property type="component" value="Unassembled WGS sequence"/>
</dbReference>
<dbReference type="PANTHER" id="PTHR42941:SF1">
    <property type="entry name" value="SLL1037 PROTEIN"/>
    <property type="match status" value="1"/>
</dbReference>
<reference evidence="2 3" key="1">
    <citation type="submission" date="2020-07" db="EMBL/GenBank/DDBJ databases">
        <title>Sequencing the genomes of 1000 actinobacteria strains.</title>
        <authorList>
            <person name="Klenk H.-P."/>
        </authorList>
    </citation>
    <scope>NUCLEOTIDE SEQUENCE [LARGE SCALE GENOMIC DNA]</scope>
    <source>
        <strain evidence="2 3">DSM 42178</strain>
    </source>
</reference>
<evidence type="ECO:0000256" key="1">
    <source>
        <dbReference type="SAM" id="MobiDB-lite"/>
    </source>
</evidence>